<keyword evidence="3" id="KW-1185">Reference proteome</keyword>
<feature type="transmembrane region" description="Helical" evidence="1">
    <location>
        <begin position="56"/>
        <end position="77"/>
    </location>
</feature>
<comment type="caution">
    <text evidence="2">The sequence shown here is derived from an EMBL/GenBank/DDBJ whole genome shotgun (WGS) entry which is preliminary data.</text>
</comment>
<dbReference type="EMBL" id="APAU02000001">
    <property type="protein sequence ID" value="EUB65118.1"/>
    <property type="molecule type" value="Genomic_DNA"/>
</dbReference>
<dbReference type="GeneID" id="36336102"/>
<evidence type="ECO:0000313" key="3">
    <source>
        <dbReference type="Proteomes" id="UP000019149"/>
    </source>
</evidence>
<reference evidence="2 3" key="1">
    <citation type="journal article" date="2013" name="Nat. Genet.">
        <title>The genome of the hydatid tapeworm Echinococcus granulosus.</title>
        <authorList>
            <person name="Zheng H."/>
            <person name="Zhang W."/>
            <person name="Zhang L."/>
            <person name="Zhang Z."/>
            <person name="Li J."/>
            <person name="Lu G."/>
            <person name="Zhu Y."/>
            <person name="Wang Y."/>
            <person name="Huang Y."/>
            <person name="Liu J."/>
            <person name="Kang H."/>
            <person name="Chen J."/>
            <person name="Wang L."/>
            <person name="Chen A."/>
            <person name="Yu S."/>
            <person name="Gao Z."/>
            <person name="Jin L."/>
            <person name="Gu W."/>
            <person name="Wang Z."/>
            <person name="Zhao L."/>
            <person name="Shi B."/>
            <person name="Wen H."/>
            <person name="Lin R."/>
            <person name="Jones M.K."/>
            <person name="Brejova B."/>
            <person name="Vinar T."/>
            <person name="Zhao G."/>
            <person name="McManus D.P."/>
            <person name="Chen Z."/>
            <person name="Zhou Y."/>
            <person name="Wang S."/>
        </authorList>
    </citation>
    <scope>NUCLEOTIDE SEQUENCE [LARGE SCALE GENOMIC DNA]</scope>
</reference>
<keyword evidence="1" id="KW-0812">Transmembrane</keyword>
<dbReference type="KEGG" id="egl:EGR_00387"/>
<proteinExistence type="predicted"/>
<organism evidence="2 3">
    <name type="scientific">Echinococcus granulosus</name>
    <name type="common">Hydatid tapeworm</name>
    <dbReference type="NCBI Taxonomy" id="6210"/>
    <lineage>
        <taxon>Eukaryota</taxon>
        <taxon>Metazoa</taxon>
        <taxon>Spiralia</taxon>
        <taxon>Lophotrochozoa</taxon>
        <taxon>Platyhelminthes</taxon>
        <taxon>Cestoda</taxon>
        <taxon>Eucestoda</taxon>
        <taxon>Cyclophyllidea</taxon>
        <taxon>Taeniidae</taxon>
        <taxon>Echinococcus</taxon>
        <taxon>Echinococcus granulosus group</taxon>
    </lineage>
</organism>
<evidence type="ECO:0000313" key="2">
    <source>
        <dbReference type="EMBL" id="EUB65118.1"/>
    </source>
</evidence>
<evidence type="ECO:0000256" key="1">
    <source>
        <dbReference type="SAM" id="Phobius"/>
    </source>
</evidence>
<dbReference type="AlphaFoldDB" id="W6UUY7"/>
<accession>W6UUY7</accession>
<name>W6UUY7_ECHGR</name>
<dbReference type="CTD" id="36336102"/>
<dbReference type="RefSeq" id="XP_024356314.1">
    <property type="nucleotide sequence ID" value="XM_024489636.1"/>
</dbReference>
<sequence>MEDYSLSALGLNGKNSNSTCSVTHFRPTGSEFGYKEIKRGNFTCFERQMIMKRMKLYNLVGILAINCLSNSVFYQALREMKEASCVYLIDIFTQALNIRDENYTVHKFLSLIIFL</sequence>
<dbReference type="Proteomes" id="UP000019149">
    <property type="component" value="Unassembled WGS sequence"/>
</dbReference>
<gene>
    <name evidence="2" type="ORF">EGR_00387</name>
</gene>
<protein>
    <submittedName>
        <fullName evidence="2">Uncharacterized protein</fullName>
    </submittedName>
</protein>
<keyword evidence="1" id="KW-1133">Transmembrane helix</keyword>
<keyword evidence="1" id="KW-0472">Membrane</keyword>